<dbReference type="Pfam" id="PF04392">
    <property type="entry name" value="ABC_sub_bind"/>
    <property type="match status" value="1"/>
</dbReference>
<dbReference type="SUPFAM" id="SSF53822">
    <property type="entry name" value="Periplasmic binding protein-like I"/>
    <property type="match status" value="1"/>
</dbReference>
<name>A0AB35U322_9FIRM</name>
<dbReference type="PANTHER" id="PTHR35271:SF1">
    <property type="entry name" value="ABC TRANSPORTER, SUBSTRATE-BINDING LIPOPROTEIN"/>
    <property type="match status" value="1"/>
</dbReference>
<organism evidence="2 3">
    <name type="scientific">Grylomicrobium aquisgranensis</name>
    <dbReference type="NCBI Taxonomy" id="2926318"/>
    <lineage>
        <taxon>Bacteria</taxon>
        <taxon>Bacillati</taxon>
        <taxon>Bacillota</taxon>
        <taxon>Erysipelotrichia</taxon>
        <taxon>Erysipelotrichales</taxon>
        <taxon>Erysipelotrichaceae</taxon>
        <taxon>Grylomicrobium</taxon>
    </lineage>
</organism>
<reference evidence="2 3" key="1">
    <citation type="submission" date="2022-03" db="EMBL/GenBank/DDBJ databases">
        <title>Novel taxa within the pig intestine.</title>
        <authorList>
            <person name="Wylensek D."/>
            <person name="Bishof K."/>
            <person name="Afrizal A."/>
            <person name="Clavel T."/>
        </authorList>
    </citation>
    <scope>NUCLEOTIDE SEQUENCE [LARGE SCALE GENOMIC DNA]</scope>
    <source>
        <strain evidence="2 3">CLA-KB-P133</strain>
    </source>
</reference>
<dbReference type="Gene3D" id="3.40.50.2300">
    <property type="match status" value="2"/>
</dbReference>
<dbReference type="PANTHER" id="PTHR35271">
    <property type="entry name" value="ABC TRANSPORTER, SUBSTRATE-BINDING LIPOPROTEIN-RELATED"/>
    <property type="match status" value="1"/>
</dbReference>
<sequence>MKNICKMMTAGVLAAALAGCASSPTASASVSSADAKASDDGTYTVGIIQLVQHPALDAASQGFEDELKAELGDKVTVTLKNASNDSAQCTTIANQFVTQGVDLILANATPSLQAAASATSTIPILGTAITEYGVALSLDDFNGTVGGNISGTSDLAPLDQQAAMFDELLPDAKTIGILYCSAEANSVYQAQQVQKYLEDEGKTVKVYTFSDSNDVASVTQSACNDCDALYIPTDNTAASCAEAINNVAEPAGVPIITGEEGIMSGCGIATMSIDYYKLGQTTGKMAVKILTGEEKISDMPVEYYENPVKEYDADRCAKLGITVPDGYQAYTAEN</sequence>
<dbReference type="EMBL" id="JALBUR010000016">
    <property type="protein sequence ID" value="MDX8419885.1"/>
    <property type="molecule type" value="Genomic_DNA"/>
</dbReference>
<accession>A0AB35U322</accession>
<dbReference type="CDD" id="cd06325">
    <property type="entry name" value="PBP1_ABC_unchar_transporter"/>
    <property type="match status" value="1"/>
</dbReference>
<dbReference type="InterPro" id="IPR007487">
    <property type="entry name" value="ABC_transpt-TYRBP-like"/>
</dbReference>
<feature type="chain" id="PRO_5044314099" evidence="1">
    <location>
        <begin position="29"/>
        <end position="334"/>
    </location>
</feature>
<evidence type="ECO:0000313" key="2">
    <source>
        <dbReference type="EMBL" id="MDX8419885.1"/>
    </source>
</evidence>
<evidence type="ECO:0000313" key="3">
    <source>
        <dbReference type="Proteomes" id="UP001286174"/>
    </source>
</evidence>
<dbReference type="AlphaFoldDB" id="A0AB35U322"/>
<keyword evidence="3" id="KW-1185">Reference proteome</keyword>
<dbReference type="RefSeq" id="WP_370596149.1">
    <property type="nucleotide sequence ID" value="NZ_JALBUR010000016.1"/>
</dbReference>
<keyword evidence="1" id="KW-0732">Signal</keyword>
<evidence type="ECO:0000256" key="1">
    <source>
        <dbReference type="SAM" id="SignalP"/>
    </source>
</evidence>
<gene>
    <name evidence="2" type="ORF">MOZ60_07230</name>
</gene>
<dbReference type="PROSITE" id="PS51257">
    <property type="entry name" value="PROKAR_LIPOPROTEIN"/>
    <property type="match status" value="1"/>
</dbReference>
<dbReference type="Proteomes" id="UP001286174">
    <property type="component" value="Unassembled WGS sequence"/>
</dbReference>
<comment type="caution">
    <text evidence="2">The sequence shown here is derived from an EMBL/GenBank/DDBJ whole genome shotgun (WGS) entry which is preliminary data.</text>
</comment>
<proteinExistence type="predicted"/>
<dbReference type="InterPro" id="IPR028082">
    <property type="entry name" value="Peripla_BP_I"/>
</dbReference>
<feature type="signal peptide" evidence="1">
    <location>
        <begin position="1"/>
        <end position="28"/>
    </location>
</feature>
<protein>
    <submittedName>
        <fullName evidence="2">ABC transporter substrate-binding protein</fullName>
    </submittedName>
</protein>